<proteinExistence type="predicted"/>
<dbReference type="Proteomes" id="UP000076532">
    <property type="component" value="Unassembled WGS sequence"/>
</dbReference>
<reference evidence="1 2" key="1">
    <citation type="journal article" date="2016" name="Mol. Biol. Evol.">
        <title>Comparative Genomics of Early-Diverging Mushroom-Forming Fungi Provides Insights into the Origins of Lignocellulose Decay Capabilities.</title>
        <authorList>
            <person name="Nagy L.G."/>
            <person name="Riley R."/>
            <person name="Tritt A."/>
            <person name="Adam C."/>
            <person name="Daum C."/>
            <person name="Floudas D."/>
            <person name="Sun H."/>
            <person name="Yadav J.S."/>
            <person name="Pangilinan J."/>
            <person name="Larsson K.H."/>
            <person name="Matsuura K."/>
            <person name="Barry K."/>
            <person name="Labutti K."/>
            <person name="Kuo R."/>
            <person name="Ohm R.A."/>
            <person name="Bhattacharya S.S."/>
            <person name="Shirouzu T."/>
            <person name="Yoshinaga Y."/>
            <person name="Martin F.M."/>
            <person name="Grigoriev I.V."/>
            <person name="Hibbett D.S."/>
        </authorList>
    </citation>
    <scope>NUCLEOTIDE SEQUENCE [LARGE SCALE GENOMIC DNA]</scope>
    <source>
        <strain evidence="1 2">CBS 109695</strain>
    </source>
</reference>
<keyword evidence="2" id="KW-1185">Reference proteome</keyword>
<evidence type="ECO:0000313" key="2">
    <source>
        <dbReference type="Proteomes" id="UP000076532"/>
    </source>
</evidence>
<gene>
    <name evidence="1" type="ORF">FIBSPDRAFT_558315</name>
</gene>
<accession>A0A166IF90</accession>
<evidence type="ECO:0000313" key="1">
    <source>
        <dbReference type="EMBL" id="KZP19752.1"/>
    </source>
</evidence>
<name>A0A166IF90_9AGAM</name>
<dbReference type="EMBL" id="KV417561">
    <property type="protein sequence ID" value="KZP19752.1"/>
    <property type="molecule type" value="Genomic_DNA"/>
</dbReference>
<sequence length="100" mass="10772">MRTSIKAKTTRRVVLINNSHSNSHHSFSTHPHSNMQFFKSTLFVAVAVAASFVAAAPSPAEQTPCLGLIQKCTTNAECCSNECISSVSAPTSLIYTQSRD</sequence>
<organism evidence="1 2">
    <name type="scientific">Athelia psychrophila</name>
    <dbReference type="NCBI Taxonomy" id="1759441"/>
    <lineage>
        <taxon>Eukaryota</taxon>
        <taxon>Fungi</taxon>
        <taxon>Dikarya</taxon>
        <taxon>Basidiomycota</taxon>
        <taxon>Agaricomycotina</taxon>
        <taxon>Agaricomycetes</taxon>
        <taxon>Agaricomycetidae</taxon>
        <taxon>Atheliales</taxon>
        <taxon>Atheliaceae</taxon>
        <taxon>Athelia</taxon>
    </lineage>
</organism>
<protein>
    <submittedName>
        <fullName evidence="1">Uncharacterized protein</fullName>
    </submittedName>
</protein>
<dbReference type="AlphaFoldDB" id="A0A166IF90"/>